<dbReference type="AlphaFoldDB" id="A0A7D5LAW1"/>
<dbReference type="PANTHER" id="PTHR33877">
    <property type="entry name" value="SLL1193 PROTEIN"/>
    <property type="match status" value="1"/>
</dbReference>
<dbReference type="Proteomes" id="UP000509626">
    <property type="component" value="Chromosome"/>
</dbReference>
<dbReference type="RefSeq" id="WP_179268793.1">
    <property type="nucleotide sequence ID" value="NZ_CP058579.1"/>
</dbReference>
<evidence type="ECO:0000256" key="2">
    <source>
        <dbReference type="SAM" id="Phobius"/>
    </source>
</evidence>
<dbReference type="EMBL" id="CP058579">
    <property type="protein sequence ID" value="QLG62208.1"/>
    <property type="molecule type" value="Genomic_DNA"/>
</dbReference>
<organism evidence="4 5">
    <name type="scientific">Halorarum salinum</name>
    <dbReference type="NCBI Taxonomy" id="2743089"/>
    <lineage>
        <taxon>Archaea</taxon>
        <taxon>Methanobacteriati</taxon>
        <taxon>Methanobacteriota</taxon>
        <taxon>Stenosarchaea group</taxon>
        <taxon>Halobacteria</taxon>
        <taxon>Halobacteriales</taxon>
        <taxon>Haloferacaceae</taxon>
        <taxon>Halorarum</taxon>
    </lineage>
</organism>
<dbReference type="Gene3D" id="1.10.30.50">
    <property type="match status" value="1"/>
</dbReference>
<feature type="compositionally biased region" description="Basic residues" evidence="1">
    <location>
        <begin position="259"/>
        <end position="274"/>
    </location>
</feature>
<protein>
    <submittedName>
        <fullName evidence="4">HNH endonuclease</fullName>
    </submittedName>
</protein>
<keyword evidence="4" id="KW-0540">Nuclease</keyword>
<keyword evidence="5" id="KW-1185">Reference proteome</keyword>
<proteinExistence type="predicted"/>
<feature type="transmembrane region" description="Helical" evidence="2">
    <location>
        <begin position="140"/>
        <end position="161"/>
    </location>
</feature>
<accession>A0A7D5LAW1</accession>
<dbReference type="GO" id="GO:0008270">
    <property type="term" value="F:zinc ion binding"/>
    <property type="evidence" value="ECO:0007669"/>
    <property type="project" value="InterPro"/>
</dbReference>
<dbReference type="GeneID" id="56037970"/>
<evidence type="ECO:0000259" key="3">
    <source>
        <dbReference type="SMART" id="SM00507"/>
    </source>
</evidence>
<dbReference type="OrthoDB" id="11472at2157"/>
<keyword evidence="2" id="KW-0472">Membrane</keyword>
<feature type="domain" description="HNH nuclease" evidence="3">
    <location>
        <begin position="198"/>
        <end position="249"/>
    </location>
</feature>
<dbReference type="SMART" id="SM00507">
    <property type="entry name" value="HNHc"/>
    <property type="match status" value="1"/>
</dbReference>
<dbReference type="InterPro" id="IPR052892">
    <property type="entry name" value="NA-targeting_endonuclease"/>
</dbReference>
<keyword evidence="2" id="KW-0812">Transmembrane</keyword>
<reference evidence="4 5" key="1">
    <citation type="submission" date="2020-06" db="EMBL/GenBank/DDBJ databases">
        <title>NJ-3-1, isolated from saline soil.</title>
        <authorList>
            <person name="Cui H.L."/>
            <person name="Shi X."/>
        </authorList>
    </citation>
    <scope>NUCLEOTIDE SEQUENCE [LARGE SCALE GENOMIC DNA]</scope>
    <source>
        <strain evidence="4 5">NJ-3-1</strain>
    </source>
</reference>
<keyword evidence="4" id="KW-0255">Endonuclease</keyword>
<sequence>MGVVRREGDWRLEKQGEGVYEITYQRKIQVRVLTADHNTGMMGGPTLDAVPVREVSSYSEAEGLFEEKAHGGPPIGMGSLGSSGASGNQTDLGGMIDFGGNDDGDFDATDLPPGGIAVALLVTGGIFLQTTGFAPNSPTFLFSAVLALGGVAIFAWAAVIYKTEGWSEAFEFLVAVDENSSQDSTNQKKRTPPAPEKLKNKLIFDRASQQCEWCEESFDHPHVHHIQPRREGGPNKPNNLIVLCPNCHEKADRESIPRSKLKAKVKRQPKISSS</sequence>
<keyword evidence="2" id="KW-1133">Transmembrane helix</keyword>
<dbReference type="InterPro" id="IPR003615">
    <property type="entry name" value="HNH_nuc"/>
</dbReference>
<name>A0A7D5LAW1_9EURY</name>
<feature type="region of interest" description="Disordered" evidence="1">
    <location>
        <begin position="250"/>
        <end position="274"/>
    </location>
</feature>
<gene>
    <name evidence="4" type="ORF">HUG12_10885</name>
</gene>
<evidence type="ECO:0000256" key="1">
    <source>
        <dbReference type="SAM" id="MobiDB-lite"/>
    </source>
</evidence>
<evidence type="ECO:0000313" key="5">
    <source>
        <dbReference type="Proteomes" id="UP000509626"/>
    </source>
</evidence>
<dbReference type="KEGG" id="halu:HUG12_10885"/>
<dbReference type="InterPro" id="IPR002711">
    <property type="entry name" value="HNH"/>
</dbReference>
<dbReference type="GO" id="GO:0004519">
    <property type="term" value="F:endonuclease activity"/>
    <property type="evidence" value="ECO:0007669"/>
    <property type="project" value="UniProtKB-KW"/>
</dbReference>
<dbReference type="PANTHER" id="PTHR33877:SF2">
    <property type="entry name" value="OS07G0170200 PROTEIN"/>
    <property type="match status" value="1"/>
</dbReference>
<dbReference type="GO" id="GO:0003676">
    <property type="term" value="F:nucleic acid binding"/>
    <property type="evidence" value="ECO:0007669"/>
    <property type="project" value="InterPro"/>
</dbReference>
<evidence type="ECO:0000313" key="4">
    <source>
        <dbReference type="EMBL" id="QLG62208.1"/>
    </source>
</evidence>
<dbReference type="CDD" id="cd00085">
    <property type="entry name" value="HNHc"/>
    <property type="match status" value="1"/>
</dbReference>
<feature type="transmembrane region" description="Helical" evidence="2">
    <location>
        <begin position="116"/>
        <end position="134"/>
    </location>
</feature>
<keyword evidence="4" id="KW-0378">Hydrolase</keyword>
<dbReference type="Pfam" id="PF01844">
    <property type="entry name" value="HNH"/>
    <property type="match status" value="1"/>
</dbReference>